<dbReference type="GO" id="GO:0015970">
    <property type="term" value="P:guanosine tetraphosphate biosynthetic process"/>
    <property type="evidence" value="ECO:0007669"/>
    <property type="project" value="UniProtKB-UniPathway"/>
</dbReference>
<dbReference type="SMART" id="SM00471">
    <property type="entry name" value="HDc"/>
    <property type="match status" value="1"/>
</dbReference>
<dbReference type="Gene3D" id="1.10.3210.10">
    <property type="entry name" value="Hypothetical protein af1432"/>
    <property type="match status" value="1"/>
</dbReference>
<dbReference type="EMBL" id="AYYI01000035">
    <property type="protein sequence ID" value="KRM98399.1"/>
    <property type="molecule type" value="Genomic_DNA"/>
</dbReference>
<feature type="region of interest" description="Disordered" evidence="6">
    <location>
        <begin position="556"/>
        <end position="580"/>
    </location>
</feature>
<dbReference type="PANTHER" id="PTHR21262">
    <property type="entry name" value="GUANOSINE-3',5'-BIS DIPHOSPHATE 3'-PYROPHOSPHOHYDROLASE"/>
    <property type="match status" value="1"/>
</dbReference>
<comment type="similarity">
    <text evidence="5">Belongs to the relA/spoT family.</text>
</comment>
<dbReference type="FunFam" id="3.10.20.30:FF:000002">
    <property type="entry name" value="GTP pyrophosphokinase (RelA/SpoT)"/>
    <property type="match status" value="1"/>
</dbReference>
<dbReference type="InterPro" id="IPR012675">
    <property type="entry name" value="Beta-grasp_dom_sf"/>
</dbReference>
<comment type="function">
    <text evidence="5">In eubacteria ppGpp (guanosine 3'-diphosphate 5'-diphosphate) is a mediator of the stringent response that coordinates a variety of cellular activities in response to changes in nutritional abundance.</text>
</comment>
<evidence type="ECO:0000256" key="3">
    <source>
        <dbReference type="ARBA" id="ARBA00023134"/>
    </source>
</evidence>
<dbReference type="NCBIfam" id="TIGR00691">
    <property type="entry name" value="spoT_relA"/>
    <property type="match status" value="1"/>
</dbReference>
<dbReference type="Gene3D" id="3.10.20.30">
    <property type="match status" value="1"/>
</dbReference>
<evidence type="ECO:0000256" key="1">
    <source>
        <dbReference type="ARBA" id="ARBA00004976"/>
    </source>
</evidence>
<organism evidence="10 11">
    <name type="scientific">Loigolactobacillus rennini DSM 20253</name>
    <dbReference type="NCBI Taxonomy" id="1423796"/>
    <lineage>
        <taxon>Bacteria</taxon>
        <taxon>Bacillati</taxon>
        <taxon>Bacillota</taxon>
        <taxon>Bacilli</taxon>
        <taxon>Lactobacillales</taxon>
        <taxon>Lactobacillaceae</taxon>
        <taxon>Loigolactobacillus</taxon>
    </lineage>
</organism>
<dbReference type="InterPro" id="IPR004811">
    <property type="entry name" value="RelA/Spo_fam"/>
</dbReference>
<dbReference type="Pfam" id="PF19296">
    <property type="entry name" value="RelA_AH_RIS"/>
    <property type="match status" value="1"/>
</dbReference>
<evidence type="ECO:0000256" key="6">
    <source>
        <dbReference type="SAM" id="MobiDB-lite"/>
    </source>
</evidence>
<evidence type="ECO:0000256" key="5">
    <source>
        <dbReference type="RuleBase" id="RU003847"/>
    </source>
</evidence>
<evidence type="ECO:0000259" key="9">
    <source>
        <dbReference type="PROSITE" id="PS51880"/>
    </source>
</evidence>
<dbReference type="InterPro" id="IPR012676">
    <property type="entry name" value="TGS-like"/>
</dbReference>
<dbReference type="CDD" id="cd05399">
    <property type="entry name" value="NT_Rel-Spo_like"/>
    <property type="match status" value="1"/>
</dbReference>
<keyword evidence="3" id="KW-0547">Nucleotide-binding</keyword>
<comment type="catalytic activity">
    <reaction evidence="4">
        <text>GTP + ATP = guanosine 3'-diphosphate 5'-triphosphate + AMP</text>
        <dbReference type="Rhea" id="RHEA:22088"/>
        <dbReference type="ChEBI" id="CHEBI:30616"/>
        <dbReference type="ChEBI" id="CHEBI:37565"/>
        <dbReference type="ChEBI" id="CHEBI:142410"/>
        <dbReference type="ChEBI" id="CHEBI:456215"/>
        <dbReference type="EC" id="2.7.6.5"/>
    </reaction>
</comment>
<dbReference type="SUPFAM" id="SSF81271">
    <property type="entry name" value="TGS-like"/>
    <property type="match status" value="1"/>
</dbReference>
<keyword evidence="11" id="KW-1185">Reference proteome</keyword>
<dbReference type="STRING" id="1423796.FC24_GL001350"/>
<dbReference type="SUPFAM" id="SSF81301">
    <property type="entry name" value="Nucleotidyltransferase"/>
    <property type="match status" value="1"/>
</dbReference>
<sequence length="747" mass="84518">MAVMAKTKVYTANETIKLAATYMNREHVVFVKKALDFATYVHKEQFRKSGEPYIIHPIQVAAILAELKMDPATVASGFLHDVVEDTNITLGDIRELFGNDVAVIVDGVTKLSKIKYVAHKDALAENHRKMILAMAKDLRVVMVKLADRLHNMRTLKHLRPEKQRRIANETLEIYAPLADRLGISQFKWELEDTALRYLNPQQYYRIVHLMNAKRTQRQAYIDEAIQQIKRTLADFNLDYDIYGRPKHIYSIYKKMRDKHKQFAEIYDLLAIRVIVDTIKDCYAVLGAIHTKWKPMPGRFKDYIAMPKANMYQSLHTTVIGPKGKPLEIQIRTEEMHQVAEYGIAAHWAYKEGKRDEVKYDSNGKKIDMFREILELGDEAADAADFMASVKGDIFSDRVYVFTPKGDVFELSQGSGPLDFAYTVHTEIGNKTVGAKVNGKIVPLNYQLKNGDIVDILTSPNSSPSRDWINLVNTSKARNKIKRFFKHADREENVEKGRDMLEKQLTELGFTPKDFLTKEALNRALARFNFDHEEELLAAIGYGELSASGVANRLTEKTRHQKEAAQKKQQEQAVLSDKTAPVKTAGKLKTQNDKLKIKHDGGVIIQGVDNLLVHLSKCCNPVPGDAIVGYVTKGRGVSIHRTDCPNVQNATDAANRLIEVEWEDNAQNTTYAADLKVFGYNRSGLLNDVLQNINAHTKDLTSVRGKVDHDNMVTVHVTVAINNLAHLTHLIDGIKNIPDVYSVKRTSE</sequence>
<feature type="domain" description="TGS" evidence="9">
    <location>
        <begin position="396"/>
        <end position="457"/>
    </location>
</feature>
<name>A0A0R2D2I2_9LACO</name>
<dbReference type="Gene3D" id="3.30.70.260">
    <property type="match status" value="1"/>
</dbReference>
<dbReference type="Pfam" id="PF13291">
    <property type="entry name" value="ACT_4"/>
    <property type="match status" value="1"/>
</dbReference>
<dbReference type="InterPro" id="IPR033655">
    <property type="entry name" value="TGS_RelA/SpoT"/>
</dbReference>
<keyword evidence="3" id="KW-0342">GTP-binding</keyword>
<accession>A0A0R2D2I2</accession>
<feature type="compositionally biased region" description="Basic and acidic residues" evidence="6">
    <location>
        <begin position="556"/>
        <end position="569"/>
    </location>
</feature>
<dbReference type="InterPro" id="IPR006674">
    <property type="entry name" value="HD_domain"/>
</dbReference>
<dbReference type="Pfam" id="PF04607">
    <property type="entry name" value="RelA_SpoT"/>
    <property type="match status" value="1"/>
</dbReference>
<keyword evidence="10" id="KW-0378">Hydrolase</keyword>
<dbReference type="GO" id="GO:0016787">
    <property type="term" value="F:hydrolase activity"/>
    <property type="evidence" value="ECO:0007669"/>
    <property type="project" value="UniProtKB-KW"/>
</dbReference>
<dbReference type="PANTHER" id="PTHR21262:SF31">
    <property type="entry name" value="GTP PYROPHOSPHOKINASE"/>
    <property type="match status" value="1"/>
</dbReference>
<dbReference type="GO" id="GO:0005525">
    <property type="term" value="F:GTP binding"/>
    <property type="evidence" value="ECO:0007669"/>
    <property type="project" value="UniProtKB-KW"/>
</dbReference>
<dbReference type="InterPro" id="IPR002912">
    <property type="entry name" value="ACT_dom"/>
</dbReference>
<dbReference type="CDD" id="cd00077">
    <property type="entry name" value="HDc"/>
    <property type="match status" value="1"/>
</dbReference>
<dbReference type="AlphaFoldDB" id="A0A0R2D2I2"/>
<dbReference type="PATRIC" id="fig|1423796.3.peg.1376"/>
<dbReference type="Pfam" id="PF02824">
    <property type="entry name" value="TGS"/>
    <property type="match status" value="1"/>
</dbReference>
<dbReference type="InterPro" id="IPR045865">
    <property type="entry name" value="ACT-like_dom_sf"/>
</dbReference>
<evidence type="ECO:0000313" key="11">
    <source>
        <dbReference type="Proteomes" id="UP000051638"/>
    </source>
</evidence>
<dbReference type="SUPFAM" id="SSF55021">
    <property type="entry name" value="ACT-like"/>
    <property type="match status" value="1"/>
</dbReference>
<evidence type="ECO:0000256" key="2">
    <source>
        <dbReference type="ARBA" id="ARBA00013251"/>
    </source>
</evidence>
<dbReference type="EC" id="2.7.6.5" evidence="2"/>
<dbReference type="CDD" id="cd04876">
    <property type="entry name" value="ACT_RelA-SpoT"/>
    <property type="match status" value="1"/>
</dbReference>
<feature type="domain" description="ACT" evidence="7">
    <location>
        <begin position="673"/>
        <end position="747"/>
    </location>
</feature>
<dbReference type="GO" id="GO:0008728">
    <property type="term" value="F:GTP diphosphokinase activity"/>
    <property type="evidence" value="ECO:0007669"/>
    <property type="project" value="UniProtKB-EC"/>
</dbReference>
<dbReference type="InterPro" id="IPR007685">
    <property type="entry name" value="RelA_SpoT"/>
</dbReference>
<reference evidence="10 11" key="1">
    <citation type="journal article" date="2015" name="Genome Announc.">
        <title>Expanding the biotechnology potential of lactobacilli through comparative genomics of 213 strains and associated genera.</title>
        <authorList>
            <person name="Sun Z."/>
            <person name="Harris H.M."/>
            <person name="McCann A."/>
            <person name="Guo C."/>
            <person name="Argimon S."/>
            <person name="Zhang W."/>
            <person name="Yang X."/>
            <person name="Jeffery I.B."/>
            <person name="Cooney J.C."/>
            <person name="Kagawa T.F."/>
            <person name="Liu W."/>
            <person name="Song Y."/>
            <person name="Salvetti E."/>
            <person name="Wrobel A."/>
            <person name="Rasinkangas P."/>
            <person name="Parkhill J."/>
            <person name="Rea M.C."/>
            <person name="O'Sullivan O."/>
            <person name="Ritari J."/>
            <person name="Douillard F.P."/>
            <person name="Paul Ross R."/>
            <person name="Yang R."/>
            <person name="Briner A.E."/>
            <person name="Felis G.E."/>
            <person name="de Vos W.M."/>
            <person name="Barrangou R."/>
            <person name="Klaenhammer T.R."/>
            <person name="Caufield P.W."/>
            <person name="Cui Y."/>
            <person name="Zhang H."/>
            <person name="O'Toole P.W."/>
        </authorList>
    </citation>
    <scope>NUCLEOTIDE SEQUENCE [LARGE SCALE GENOMIC DNA]</scope>
    <source>
        <strain evidence="10 11">DSM 20253</strain>
    </source>
</reference>
<proteinExistence type="inferred from homology"/>
<evidence type="ECO:0000256" key="4">
    <source>
        <dbReference type="ARBA" id="ARBA00048244"/>
    </source>
</evidence>
<dbReference type="PROSITE" id="PS51671">
    <property type="entry name" value="ACT"/>
    <property type="match status" value="1"/>
</dbReference>
<dbReference type="FunFam" id="3.30.460.10:FF:000001">
    <property type="entry name" value="GTP pyrophosphokinase RelA"/>
    <property type="match status" value="1"/>
</dbReference>
<dbReference type="InterPro" id="IPR043519">
    <property type="entry name" value="NT_sf"/>
</dbReference>
<evidence type="ECO:0000259" key="8">
    <source>
        <dbReference type="PROSITE" id="PS51831"/>
    </source>
</evidence>
<dbReference type="PROSITE" id="PS51831">
    <property type="entry name" value="HD"/>
    <property type="match status" value="1"/>
</dbReference>
<dbReference type="FunFam" id="1.10.3210.10:FF:000001">
    <property type="entry name" value="GTP pyrophosphokinase RelA"/>
    <property type="match status" value="1"/>
</dbReference>
<dbReference type="Gene3D" id="3.30.460.10">
    <property type="entry name" value="Beta Polymerase, domain 2"/>
    <property type="match status" value="1"/>
</dbReference>
<dbReference type="Pfam" id="PF13328">
    <property type="entry name" value="HD_4"/>
    <property type="match status" value="1"/>
</dbReference>
<dbReference type="UniPathway" id="UPA00908">
    <property type="reaction ID" value="UER00884"/>
</dbReference>
<dbReference type="Proteomes" id="UP000051638">
    <property type="component" value="Unassembled WGS sequence"/>
</dbReference>
<comment type="pathway">
    <text evidence="1">Purine metabolism; ppGpp biosynthesis; ppGpp from GTP: step 1/2.</text>
</comment>
<evidence type="ECO:0000259" key="7">
    <source>
        <dbReference type="PROSITE" id="PS51671"/>
    </source>
</evidence>
<dbReference type="SMART" id="SM00954">
    <property type="entry name" value="RelA_SpoT"/>
    <property type="match status" value="1"/>
</dbReference>
<dbReference type="SUPFAM" id="SSF109604">
    <property type="entry name" value="HD-domain/PDEase-like"/>
    <property type="match status" value="1"/>
</dbReference>
<feature type="domain" description="HD" evidence="8">
    <location>
        <begin position="53"/>
        <end position="152"/>
    </location>
</feature>
<dbReference type="InterPro" id="IPR003607">
    <property type="entry name" value="HD/PDEase_dom"/>
</dbReference>
<gene>
    <name evidence="10" type="ORF">FC24_GL001350</name>
</gene>
<evidence type="ECO:0000313" key="10">
    <source>
        <dbReference type="EMBL" id="KRM98399.1"/>
    </source>
</evidence>
<protein>
    <recommendedName>
        <fullName evidence="2">GTP diphosphokinase</fullName>
        <ecNumber evidence="2">2.7.6.5</ecNumber>
    </recommendedName>
</protein>
<dbReference type="GO" id="GO:0005886">
    <property type="term" value="C:plasma membrane"/>
    <property type="evidence" value="ECO:0007669"/>
    <property type="project" value="TreeGrafter"/>
</dbReference>
<dbReference type="PROSITE" id="PS51880">
    <property type="entry name" value="TGS"/>
    <property type="match status" value="1"/>
</dbReference>
<dbReference type="InterPro" id="IPR045600">
    <property type="entry name" value="RelA/SpoT_AH_RIS"/>
</dbReference>
<comment type="caution">
    <text evidence="10">The sequence shown here is derived from an EMBL/GenBank/DDBJ whole genome shotgun (WGS) entry which is preliminary data.</text>
</comment>
<dbReference type="CDD" id="cd01668">
    <property type="entry name" value="TGS_RSH"/>
    <property type="match status" value="1"/>
</dbReference>
<dbReference type="InterPro" id="IPR004095">
    <property type="entry name" value="TGS"/>
</dbReference>